<dbReference type="EMBL" id="RYUX01000001">
    <property type="protein sequence ID" value="RYQ39780.1"/>
    <property type="molecule type" value="Genomic_DNA"/>
</dbReference>
<proteinExistence type="predicted"/>
<dbReference type="Proteomes" id="UP000292655">
    <property type="component" value="Unassembled WGS sequence"/>
</dbReference>
<dbReference type="AlphaFoldDB" id="A0AB37X433"/>
<evidence type="ECO:0000313" key="2">
    <source>
        <dbReference type="EMBL" id="RYQ39780.1"/>
    </source>
</evidence>
<accession>A0AB37X433</accession>
<comment type="caution">
    <text evidence="2">The sequence shown here is derived from an EMBL/GenBank/DDBJ whole genome shotgun (WGS) entry which is preliminary data.</text>
</comment>
<evidence type="ECO:0000313" key="3">
    <source>
        <dbReference type="Proteomes" id="UP000292655"/>
    </source>
</evidence>
<feature type="region of interest" description="Disordered" evidence="1">
    <location>
        <begin position="1"/>
        <end position="86"/>
    </location>
</feature>
<feature type="compositionally biased region" description="Basic residues" evidence="1">
    <location>
        <begin position="72"/>
        <end position="86"/>
    </location>
</feature>
<sequence length="111" mass="12923">MSAQKPVYSRPSDEEPTTAPKKRSRRRKRKNATAKANSITNRYPLHENDGVAFHHPLQGDGVAFHDPITGTHHTRNQRTHRREKRRARELRAENERLHRRLAAIYDALSLD</sequence>
<reference evidence="2 3" key="1">
    <citation type="submission" date="2018-12" db="EMBL/GenBank/DDBJ databases">
        <title>Unveiling genomic diversity among members of the Bifidobacterium pseudolongum species, a widely distributed gut commensal of the animal kingdom.</title>
        <authorList>
            <person name="Lugli G.A."/>
            <person name="Duranti S."/>
            <person name="Albert K."/>
            <person name="Mancabelli L."/>
            <person name="Napoli S."/>
            <person name="Viappiani A."/>
            <person name="Anzalone R."/>
            <person name="Longhi G."/>
            <person name="Milani C."/>
            <person name="Turroni F."/>
            <person name="Alessandri G."/>
            <person name="Sela D.A."/>
            <person name="Van Sinderen D."/>
            <person name="Ventura M."/>
        </authorList>
    </citation>
    <scope>NUCLEOTIDE SEQUENCE [LARGE SCALE GENOMIC DNA]</scope>
    <source>
        <strain evidence="2 3">2002B</strain>
    </source>
</reference>
<dbReference type="RefSeq" id="WP_129873921.1">
    <property type="nucleotide sequence ID" value="NZ_RYUX01000001.1"/>
</dbReference>
<feature type="compositionally biased region" description="Basic residues" evidence="1">
    <location>
        <begin position="20"/>
        <end position="32"/>
    </location>
</feature>
<name>A0AB37X433_9BIFI</name>
<evidence type="ECO:0000256" key="1">
    <source>
        <dbReference type="SAM" id="MobiDB-lite"/>
    </source>
</evidence>
<protein>
    <submittedName>
        <fullName evidence="2">Uncharacterized protein</fullName>
    </submittedName>
</protein>
<gene>
    <name evidence="2" type="ORF">PG2002B_0099</name>
</gene>
<organism evidence="2 3">
    <name type="scientific">Bifidobacterium pseudolongum subsp. globosum</name>
    <dbReference type="NCBI Taxonomy" id="1690"/>
    <lineage>
        <taxon>Bacteria</taxon>
        <taxon>Bacillati</taxon>
        <taxon>Actinomycetota</taxon>
        <taxon>Actinomycetes</taxon>
        <taxon>Bifidobacteriales</taxon>
        <taxon>Bifidobacteriaceae</taxon>
        <taxon>Bifidobacterium</taxon>
    </lineage>
</organism>